<name>A0A9P3Q2K2_LYOSH</name>
<accession>A0A9P3Q2K2</accession>
<protein>
    <submittedName>
        <fullName evidence="1">Uncharacterized protein</fullName>
    </submittedName>
</protein>
<evidence type="ECO:0000313" key="1">
    <source>
        <dbReference type="EMBL" id="GLB45511.1"/>
    </source>
</evidence>
<organism evidence="1 2">
    <name type="scientific">Lyophyllum shimeji</name>
    <name type="common">Hon-shimeji</name>
    <name type="synonym">Tricholoma shimeji</name>
    <dbReference type="NCBI Taxonomy" id="47721"/>
    <lineage>
        <taxon>Eukaryota</taxon>
        <taxon>Fungi</taxon>
        <taxon>Dikarya</taxon>
        <taxon>Basidiomycota</taxon>
        <taxon>Agaricomycotina</taxon>
        <taxon>Agaricomycetes</taxon>
        <taxon>Agaricomycetidae</taxon>
        <taxon>Agaricales</taxon>
        <taxon>Tricholomatineae</taxon>
        <taxon>Lyophyllaceae</taxon>
        <taxon>Lyophyllum</taxon>
    </lineage>
</organism>
<dbReference type="AlphaFoldDB" id="A0A9P3Q2K2"/>
<dbReference type="EMBL" id="BRPK01000023">
    <property type="protein sequence ID" value="GLB45511.1"/>
    <property type="molecule type" value="Genomic_DNA"/>
</dbReference>
<reference evidence="1" key="1">
    <citation type="submission" date="2022-07" db="EMBL/GenBank/DDBJ databases">
        <title>The genome of Lyophyllum shimeji provides insight into the initial evolution of ectomycorrhizal fungal genome.</title>
        <authorList>
            <person name="Kobayashi Y."/>
            <person name="Shibata T."/>
            <person name="Hirakawa H."/>
            <person name="Shigenobu S."/>
            <person name="Nishiyama T."/>
            <person name="Yamada A."/>
            <person name="Hasebe M."/>
            <person name="Kawaguchi M."/>
        </authorList>
    </citation>
    <scope>NUCLEOTIDE SEQUENCE</scope>
    <source>
        <strain evidence="1">AT787</strain>
    </source>
</reference>
<proteinExistence type="predicted"/>
<comment type="caution">
    <text evidence="1">The sequence shown here is derived from an EMBL/GenBank/DDBJ whole genome shotgun (WGS) entry which is preliminary data.</text>
</comment>
<dbReference type="Proteomes" id="UP001063166">
    <property type="component" value="Unassembled WGS sequence"/>
</dbReference>
<keyword evidence="2" id="KW-1185">Reference proteome</keyword>
<gene>
    <name evidence="1" type="ORF">LshimejAT787_2300710</name>
</gene>
<evidence type="ECO:0000313" key="2">
    <source>
        <dbReference type="Proteomes" id="UP001063166"/>
    </source>
</evidence>
<sequence length="176" mass="19549">MTPEQGSQISLASQEQFIKCCIQYASIATVYYDHILKNFRSNPLDVARKIQVLYAVPCNVPPLLFKSSQECFLVTLVSCGWTFVGSRTQLGHLGIRSQMYVCVIAGPSDATLVSILMCLLELEARCAVLLWRIRFTSSAMILNFVAKPGSFMISSIPQRVNTSVSVSSLILNAYWL</sequence>